<protein>
    <recommendedName>
        <fullName evidence="4">ADP-ribosylglycohydrolase</fullName>
    </recommendedName>
</protein>
<comment type="caution">
    <text evidence="2">The sequence shown here is derived from an EMBL/GenBank/DDBJ whole genome shotgun (WGS) entry which is preliminary data.</text>
</comment>
<dbReference type="Pfam" id="PF03747">
    <property type="entry name" value="ADP_ribosyl_GH"/>
    <property type="match status" value="1"/>
</dbReference>
<organism evidence="2 3">
    <name type="scientific">Candidatus Falkowbacteria bacterium RIFOXYD2_FULL_34_120</name>
    <dbReference type="NCBI Taxonomy" id="1798007"/>
    <lineage>
        <taxon>Bacteria</taxon>
        <taxon>Candidatus Falkowiibacteriota</taxon>
    </lineage>
</organism>
<evidence type="ECO:0000256" key="1">
    <source>
        <dbReference type="PIRSR" id="PIRSR605502-1"/>
    </source>
</evidence>
<feature type="binding site" evidence="1">
    <location>
        <position position="60"/>
    </location>
    <ligand>
        <name>Mg(2+)</name>
        <dbReference type="ChEBI" id="CHEBI:18420"/>
        <label>1</label>
    </ligand>
</feature>
<keyword evidence="1" id="KW-0479">Metal-binding</keyword>
<dbReference type="InterPro" id="IPR050792">
    <property type="entry name" value="ADP-ribosylglycohydrolase"/>
</dbReference>
<dbReference type="InterPro" id="IPR036705">
    <property type="entry name" value="Ribosyl_crysJ1_sf"/>
</dbReference>
<proteinExistence type="predicted"/>
<dbReference type="InterPro" id="IPR005502">
    <property type="entry name" value="Ribosyl_crysJ1"/>
</dbReference>
<feature type="binding site" evidence="1">
    <location>
        <position position="61"/>
    </location>
    <ligand>
        <name>Mg(2+)</name>
        <dbReference type="ChEBI" id="CHEBI:18420"/>
        <label>1</label>
    </ligand>
</feature>
<reference evidence="2 3" key="1">
    <citation type="journal article" date="2016" name="Nat. Commun.">
        <title>Thousands of microbial genomes shed light on interconnected biogeochemical processes in an aquifer system.</title>
        <authorList>
            <person name="Anantharaman K."/>
            <person name="Brown C.T."/>
            <person name="Hug L.A."/>
            <person name="Sharon I."/>
            <person name="Castelle C.J."/>
            <person name="Probst A.J."/>
            <person name="Thomas B.C."/>
            <person name="Singh A."/>
            <person name="Wilkins M.J."/>
            <person name="Karaoz U."/>
            <person name="Brodie E.L."/>
            <person name="Williams K.H."/>
            <person name="Hubbard S.S."/>
            <person name="Banfield J.F."/>
        </authorList>
    </citation>
    <scope>NUCLEOTIDE SEQUENCE [LARGE SCALE GENOMIC DNA]</scope>
</reference>
<dbReference type="Gene3D" id="1.10.4080.10">
    <property type="entry name" value="ADP-ribosylation/Crystallin J1"/>
    <property type="match status" value="1"/>
</dbReference>
<evidence type="ECO:0000313" key="2">
    <source>
        <dbReference type="EMBL" id="OGF40824.1"/>
    </source>
</evidence>
<feature type="binding site" evidence="1">
    <location>
        <position position="254"/>
    </location>
    <ligand>
        <name>Mg(2+)</name>
        <dbReference type="ChEBI" id="CHEBI:18420"/>
        <label>1</label>
    </ligand>
</feature>
<feature type="binding site" evidence="1">
    <location>
        <position position="251"/>
    </location>
    <ligand>
        <name>Mg(2+)</name>
        <dbReference type="ChEBI" id="CHEBI:18420"/>
        <label>1</label>
    </ligand>
</feature>
<accession>A0A1F5TPU5</accession>
<feature type="binding site" evidence="1">
    <location>
        <position position="253"/>
    </location>
    <ligand>
        <name>Mg(2+)</name>
        <dbReference type="ChEBI" id="CHEBI:18420"/>
        <label>1</label>
    </ligand>
</feature>
<dbReference type="AlphaFoldDB" id="A0A1F5TPU5"/>
<dbReference type="EMBL" id="MFGO01000019">
    <property type="protein sequence ID" value="OGF40824.1"/>
    <property type="molecule type" value="Genomic_DNA"/>
</dbReference>
<comment type="cofactor">
    <cofactor evidence="1">
        <name>Mg(2+)</name>
        <dbReference type="ChEBI" id="CHEBI:18420"/>
    </cofactor>
    <text evidence="1">Binds 2 magnesium ions per subunit.</text>
</comment>
<dbReference type="GO" id="GO:0046872">
    <property type="term" value="F:metal ion binding"/>
    <property type="evidence" value="ECO:0007669"/>
    <property type="project" value="UniProtKB-KW"/>
</dbReference>
<gene>
    <name evidence="2" type="ORF">A2531_06615</name>
</gene>
<dbReference type="PANTHER" id="PTHR16222">
    <property type="entry name" value="ADP-RIBOSYLGLYCOHYDROLASE"/>
    <property type="match status" value="1"/>
</dbReference>
<evidence type="ECO:0000313" key="3">
    <source>
        <dbReference type="Proteomes" id="UP000177579"/>
    </source>
</evidence>
<evidence type="ECO:0008006" key="4">
    <source>
        <dbReference type="Google" id="ProtNLM"/>
    </source>
</evidence>
<name>A0A1F5TPU5_9BACT</name>
<sequence length="301" mass="33773">MLNPNPNFLAFTGIGDAYLLPLEFLNKQKMDFFLLKENLLNFKGYQEHPVFHIGNGCYTDDTERCLANSHVLINNQKPFTKLMFADAYINEFIRGGQRKGYANGFYNFLRGIKTGKEFLEKIKNDSVKNGACMGVVPIGVLPNIHDVVEVAQIQASVTHNTPEGLFSAKVVALMSHFAFYTSEPLKNLKEYCLHLLPPKDVKNFGHIFINIYDGKPISGKAIPTVHAALDILGTQKSLKDILIKIIHLGGDTDSAAAICMGIASNRYKNEILPPFMFRDLERKNYLLDIGKQLINKFSNSK</sequence>
<keyword evidence="1" id="KW-0460">Magnesium</keyword>
<dbReference type="SUPFAM" id="SSF101478">
    <property type="entry name" value="ADP-ribosylglycohydrolase"/>
    <property type="match status" value="1"/>
</dbReference>
<dbReference type="Proteomes" id="UP000177579">
    <property type="component" value="Unassembled WGS sequence"/>
</dbReference>
<dbReference type="PANTHER" id="PTHR16222:SF12">
    <property type="entry name" value="ADP-RIBOSYLGLYCOHYDROLASE-RELATED"/>
    <property type="match status" value="1"/>
</dbReference>
<feature type="binding site" evidence="1">
    <location>
        <position position="59"/>
    </location>
    <ligand>
        <name>Mg(2+)</name>
        <dbReference type="ChEBI" id="CHEBI:18420"/>
        <label>1</label>
    </ligand>
</feature>